<comment type="caution">
    <text evidence="1">The sequence shown here is derived from an EMBL/GenBank/DDBJ whole genome shotgun (WGS) entry which is preliminary data.</text>
</comment>
<dbReference type="InterPro" id="IPR027417">
    <property type="entry name" value="P-loop_NTPase"/>
</dbReference>
<dbReference type="EMBL" id="SLUP01000008">
    <property type="protein sequence ID" value="TCL63871.1"/>
    <property type="molecule type" value="Genomic_DNA"/>
</dbReference>
<protein>
    <recommendedName>
        <fullName evidence="3">Sulfotransferase family protein</fullName>
    </recommendedName>
</protein>
<dbReference type="RefSeq" id="WP_132218709.1">
    <property type="nucleotide sequence ID" value="NZ_OX156936.1"/>
</dbReference>
<dbReference type="Proteomes" id="UP000295455">
    <property type="component" value="Unassembled WGS sequence"/>
</dbReference>
<organism evidence="1 2">
    <name type="scientific">Mariniflexile fucanivorans</name>
    <dbReference type="NCBI Taxonomy" id="264023"/>
    <lineage>
        <taxon>Bacteria</taxon>
        <taxon>Pseudomonadati</taxon>
        <taxon>Bacteroidota</taxon>
        <taxon>Flavobacteriia</taxon>
        <taxon>Flavobacteriales</taxon>
        <taxon>Flavobacteriaceae</taxon>
        <taxon>Mariniflexile</taxon>
    </lineage>
</organism>
<dbReference type="Gene3D" id="3.40.50.300">
    <property type="entry name" value="P-loop containing nucleotide triphosphate hydrolases"/>
    <property type="match status" value="1"/>
</dbReference>
<dbReference type="Pfam" id="PF17784">
    <property type="entry name" value="Sulfotransfer_4"/>
    <property type="match status" value="1"/>
</dbReference>
<keyword evidence="2" id="KW-1185">Reference proteome</keyword>
<gene>
    <name evidence="1" type="ORF">EV196_10867</name>
</gene>
<reference evidence="1 2" key="1">
    <citation type="submission" date="2019-03" db="EMBL/GenBank/DDBJ databases">
        <title>Genomic Encyclopedia of Type Strains, Phase IV (KMG-IV): sequencing the most valuable type-strain genomes for metagenomic binning, comparative biology and taxonomic classification.</title>
        <authorList>
            <person name="Goeker M."/>
        </authorList>
    </citation>
    <scope>NUCLEOTIDE SEQUENCE [LARGE SCALE GENOMIC DNA]</scope>
    <source>
        <strain evidence="1 2">DSM 18792</strain>
    </source>
</reference>
<proteinExistence type="predicted"/>
<dbReference type="AlphaFoldDB" id="A0A4R1RDC9"/>
<dbReference type="PANTHER" id="PTHR36978">
    <property type="entry name" value="P-LOOP CONTAINING NUCLEOTIDE TRIPHOSPHATE HYDROLASE"/>
    <property type="match status" value="1"/>
</dbReference>
<accession>A0A4R1RDC9</accession>
<dbReference type="PANTHER" id="PTHR36978:SF4">
    <property type="entry name" value="P-LOOP CONTAINING NUCLEOSIDE TRIPHOSPHATE HYDROLASE PROTEIN"/>
    <property type="match status" value="1"/>
</dbReference>
<evidence type="ECO:0000313" key="1">
    <source>
        <dbReference type="EMBL" id="TCL63871.1"/>
    </source>
</evidence>
<evidence type="ECO:0000313" key="2">
    <source>
        <dbReference type="Proteomes" id="UP000295455"/>
    </source>
</evidence>
<evidence type="ECO:0008006" key="3">
    <source>
        <dbReference type="Google" id="ProtNLM"/>
    </source>
</evidence>
<sequence>MFTINKNKIFCIGYNKTGTTSLEKVLMDFDFKMGKQEEAELLIKNYLEKDYKPIVKYCKKAEAFQDVPFSLPYLWIILKEHYPNAKFILTIRDPNKWYNSITKFHSNKFADGARVPEKNDLINATYRYKGFLWDYNRAVFNTPEDDIYNKELLLESYNKHNKEVMLYFKNDPNFICIDVSKNSDYKQLCKFLKKESNNECFPHLNITDL</sequence>
<dbReference type="OrthoDB" id="285690at2"/>
<dbReference type="SUPFAM" id="SSF52540">
    <property type="entry name" value="P-loop containing nucleoside triphosphate hydrolases"/>
    <property type="match status" value="1"/>
</dbReference>
<name>A0A4R1RDC9_9FLAO</name>
<dbReference type="InterPro" id="IPR040632">
    <property type="entry name" value="Sulfotransfer_4"/>
</dbReference>